<name>A0A4Y3WE75_NITWI</name>
<comment type="caution">
    <text evidence="1">The sequence shown here is derived from an EMBL/GenBank/DDBJ whole genome shotgun (WGS) entry which is preliminary data.</text>
</comment>
<accession>A0A4Y3WE75</accession>
<dbReference type="RefSeq" id="WP_210242996.1">
    <property type="nucleotide sequence ID" value="NZ_BJNF01000101.1"/>
</dbReference>
<sequence>MRGKQEEGDTLLPMEFQLFDARGNVCFEGRCGDIDEDWWHGFEPLIFGWNTHARCRRLTYCRAGSAKPWRPLRP</sequence>
<dbReference type="Proteomes" id="UP000318825">
    <property type="component" value="Unassembled WGS sequence"/>
</dbReference>
<gene>
    <name evidence="1" type="ORF">NWI01_32140</name>
</gene>
<evidence type="ECO:0000313" key="1">
    <source>
        <dbReference type="EMBL" id="GEC17322.1"/>
    </source>
</evidence>
<reference evidence="1 2" key="1">
    <citation type="submission" date="2019-06" db="EMBL/GenBank/DDBJ databases">
        <title>Whole genome shotgun sequence of Nitrobacter winogradskyi NBRC 14297.</title>
        <authorList>
            <person name="Hosoyama A."/>
            <person name="Uohara A."/>
            <person name="Ohji S."/>
            <person name="Ichikawa N."/>
        </authorList>
    </citation>
    <scope>NUCLEOTIDE SEQUENCE [LARGE SCALE GENOMIC DNA]</scope>
    <source>
        <strain evidence="1 2">NBRC 14297</strain>
    </source>
</reference>
<dbReference type="AlphaFoldDB" id="A0A4Y3WE75"/>
<evidence type="ECO:0000313" key="2">
    <source>
        <dbReference type="Proteomes" id="UP000318825"/>
    </source>
</evidence>
<dbReference type="EMBL" id="BJNF01000101">
    <property type="protein sequence ID" value="GEC17322.1"/>
    <property type="molecule type" value="Genomic_DNA"/>
</dbReference>
<proteinExistence type="predicted"/>
<organism evidence="1 2">
    <name type="scientific">Nitrobacter winogradskyi</name>
    <name type="common">Nitrobacter agilis</name>
    <dbReference type="NCBI Taxonomy" id="913"/>
    <lineage>
        <taxon>Bacteria</taxon>
        <taxon>Pseudomonadati</taxon>
        <taxon>Pseudomonadota</taxon>
        <taxon>Alphaproteobacteria</taxon>
        <taxon>Hyphomicrobiales</taxon>
        <taxon>Nitrobacteraceae</taxon>
        <taxon>Nitrobacter</taxon>
    </lineage>
</organism>
<protein>
    <submittedName>
        <fullName evidence="1">Uncharacterized protein</fullName>
    </submittedName>
</protein>